<accession>A0A5M6DII2</accession>
<proteinExistence type="predicted"/>
<dbReference type="RefSeq" id="WP_150074942.1">
    <property type="nucleotide sequence ID" value="NZ_VWOX01000002.1"/>
</dbReference>
<organism evidence="1 2">
    <name type="scientific">Roseiconus nitratireducens</name>
    <dbReference type="NCBI Taxonomy" id="2605748"/>
    <lineage>
        <taxon>Bacteria</taxon>
        <taxon>Pseudomonadati</taxon>
        <taxon>Planctomycetota</taxon>
        <taxon>Planctomycetia</taxon>
        <taxon>Pirellulales</taxon>
        <taxon>Pirellulaceae</taxon>
        <taxon>Roseiconus</taxon>
    </lineage>
</organism>
<sequence length="82" mass="9064">MTPHNARLEIGREICRLHIDPSVATLNVVPSEDGALAAIVTMQIWGLFVEGPATEILRVFQSSQTWLDLVDELAFAGLLIHR</sequence>
<dbReference type="EMBL" id="VWOX01000002">
    <property type="protein sequence ID" value="KAA5545989.1"/>
    <property type="molecule type" value="Genomic_DNA"/>
</dbReference>
<evidence type="ECO:0000313" key="1">
    <source>
        <dbReference type="EMBL" id="KAA5545989.1"/>
    </source>
</evidence>
<comment type="caution">
    <text evidence="1">The sequence shown here is derived from an EMBL/GenBank/DDBJ whole genome shotgun (WGS) entry which is preliminary data.</text>
</comment>
<dbReference type="Proteomes" id="UP000324479">
    <property type="component" value="Unassembled WGS sequence"/>
</dbReference>
<protein>
    <submittedName>
        <fullName evidence="1">Uncharacterized protein</fullName>
    </submittedName>
</protein>
<keyword evidence="2" id="KW-1185">Reference proteome</keyword>
<gene>
    <name evidence="1" type="ORF">FYK55_03495</name>
</gene>
<evidence type="ECO:0000313" key="2">
    <source>
        <dbReference type="Proteomes" id="UP000324479"/>
    </source>
</evidence>
<dbReference type="AlphaFoldDB" id="A0A5M6DII2"/>
<name>A0A5M6DII2_9BACT</name>
<reference evidence="1 2" key="1">
    <citation type="submission" date="2019-08" db="EMBL/GenBank/DDBJ databases">
        <authorList>
            <person name="Dhanesh K."/>
            <person name="Kumar G."/>
            <person name="Sasikala C."/>
            <person name="Venkata Ramana C."/>
        </authorList>
    </citation>
    <scope>NUCLEOTIDE SEQUENCE [LARGE SCALE GENOMIC DNA]</scope>
    <source>
        <strain evidence="1 2">JC645</strain>
    </source>
</reference>